<dbReference type="InterPro" id="IPR016032">
    <property type="entry name" value="Sig_transdc_resp-reg_C-effctor"/>
</dbReference>
<dbReference type="AlphaFoldDB" id="A0A1G7CAX5"/>
<dbReference type="GO" id="GO:0003677">
    <property type="term" value="F:DNA binding"/>
    <property type="evidence" value="ECO:0007669"/>
    <property type="project" value="UniProtKB-KW"/>
</dbReference>
<dbReference type="InterPro" id="IPR000792">
    <property type="entry name" value="Tscrpt_reg_LuxR_C"/>
</dbReference>
<dbReference type="GO" id="GO:0006355">
    <property type="term" value="P:regulation of DNA-templated transcription"/>
    <property type="evidence" value="ECO:0007669"/>
    <property type="project" value="InterPro"/>
</dbReference>
<evidence type="ECO:0000256" key="3">
    <source>
        <dbReference type="ARBA" id="ARBA00023163"/>
    </source>
</evidence>
<dbReference type="PRINTS" id="PR00038">
    <property type="entry name" value="HTHLUXR"/>
</dbReference>
<keyword evidence="3" id="KW-0804">Transcription</keyword>
<dbReference type="SMART" id="SM00421">
    <property type="entry name" value="HTH_LUXR"/>
    <property type="match status" value="1"/>
</dbReference>
<dbReference type="PANTHER" id="PTHR44688:SF16">
    <property type="entry name" value="DNA-BINDING TRANSCRIPTIONAL ACTIVATOR DEVR_DOSR"/>
    <property type="match status" value="1"/>
</dbReference>
<dbReference type="EMBL" id="FNAB01000015">
    <property type="protein sequence ID" value="SDE35870.1"/>
    <property type="molecule type" value="Genomic_DNA"/>
</dbReference>
<evidence type="ECO:0000313" key="6">
    <source>
        <dbReference type="Proteomes" id="UP000199417"/>
    </source>
</evidence>
<dbReference type="Proteomes" id="UP000199417">
    <property type="component" value="Unassembled WGS sequence"/>
</dbReference>
<evidence type="ECO:0000256" key="2">
    <source>
        <dbReference type="ARBA" id="ARBA00023125"/>
    </source>
</evidence>
<accession>A0A1G7CAX5</accession>
<gene>
    <name evidence="5" type="ORF">SAMN05444580_11568</name>
</gene>
<organism evidence="5 6">
    <name type="scientific">Rhodococcus tukisamuensis</name>
    <dbReference type="NCBI Taxonomy" id="168276"/>
    <lineage>
        <taxon>Bacteria</taxon>
        <taxon>Bacillati</taxon>
        <taxon>Actinomycetota</taxon>
        <taxon>Actinomycetes</taxon>
        <taxon>Mycobacteriales</taxon>
        <taxon>Nocardiaceae</taxon>
        <taxon>Rhodococcus</taxon>
    </lineage>
</organism>
<dbReference type="InterPro" id="IPR036388">
    <property type="entry name" value="WH-like_DNA-bd_sf"/>
</dbReference>
<dbReference type="PANTHER" id="PTHR44688">
    <property type="entry name" value="DNA-BINDING TRANSCRIPTIONAL ACTIVATOR DEVR_DOSR"/>
    <property type="match status" value="1"/>
</dbReference>
<dbReference type="STRING" id="168276.SAMN05444580_11568"/>
<dbReference type="Gene3D" id="1.10.10.10">
    <property type="entry name" value="Winged helix-like DNA-binding domain superfamily/Winged helix DNA-binding domain"/>
    <property type="match status" value="1"/>
</dbReference>
<name>A0A1G7CAX5_9NOCA</name>
<evidence type="ECO:0000256" key="1">
    <source>
        <dbReference type="ARBA" id="ARBA00023015"/>
    </source>
</evidence>
<keyword evidence="2 5" id="KW-0238">DNA-binding</keyword>
<dbReference type="CDD" id="cd06170">
    <property type="entry name" value="LuxR_C_like"/>
    <property type="match status" value="1"/>
</dbReference>
<proteinExistence type="predicted"/>
<protein>
    <submittedName>
        <fullName evidence="5">DNA-binding transcriptional regulator, CsgD family</fullName>
    </submittedName>
</protein>
<dbReference type="PROSITE" id="PS50043">
    <property type="entry name" value="HTH_LUXR_2"/>
    <property type="match status" value="1"/>
</dbReference>
<feature type="domain" description="HTH luxR-type" evidence="4">
    <location>
        <begin position="306"/>
        <end position="371"/>
    </location>
</feature>
<evidence type="ECO:0000313" key="5">
    <source>
        <dbReference type="EMBL" id="SDE35870.1"/>
    </source>
</evidence>
<keyword evidence="6" id="KW-1185">Reference proteome</keyword>
<dbReference type="SUPFAM" id="SSF46894">
    <property type="entry name" value="C-terminal effector domain of the bipartite response regulators"/>
    <property type="match status" value="1"/>
</dbReference>
<reference evidence="5 6" key="1">
    <citation type="submission" date="2016-10" db="EMBL/GenBank/DDBJ databases">
        <authorList>
            <person name="de Groot N.N."/>
        </authorList>
    </citation>
    <scope>NUCLEOTIDE SEQUENCE [LARGE SCALE GENOMIC DNA]</scope>
    <source>
        <strain evidence="5 6">JCM 11308</strain>
    </source>
</reference>
<sequence>MISVDDFSRLVSAIYASAVTPEQWDPTLVELVRAFDGAGAGLLTSAPATRQSDVMVRQVGADPSARTTYNEYYGRLDYVATAVENAPVGRIHTGTELILPNVHTEFYADWCRPNHFQDGLFVRLAGGTPSAWLGVAAPRGPEPFGTTDRLTLMRQLVPHLKQAIHTRMELATLAQREHELARAIDQFQHGIVVIGPDYRILHLNTAAETILVSCDGLQLRPHGSIAATLSRADRELRRLVCLALDTQEDRVPEGGSFACPRPSGRRGYAVHVVPLSPDTDGLSHSTVTALVLIVDPEREPEPDTAVLRRLYSLTDTEAEVAMRVARGEGLKPVADELSVSMTTIRTHLQHVFDKTDTHRQAELVRVLLAIGPSFHDASQD</sequence>
<dbReference type="RefSeq" id="WP_072847061.1">
    <property type="nucleotide sequence ID" value="NZ_FNAB01000015.1"/>
</dbReference>
<keyword evidence="1" id="KW-0805">Transcription regulation</keyword>
<dbReference type="Pfam" id="PF00196">
    <property type="entry name" value="GerE"/>
    <property type="match status" value="1"/>
</dbReference>
<evidence type="ECO:0000259" key="4">
    <source>
        <dbReference type="PROSITE" id="PS50043"/>
    </source>
</evidence>